<proteinExistence type="predicted"/>
<organism evidence="1 2">
    <name type="scientific">Qipengyuania oceanensis</name>
    <dbReference type="NCBI Taxonomy" id="1463597"/>
    <lineage>
        <taxon>Bacteria</taxon>
        <taxon>Pseudomonadati</taxon>
        <taxon>Pseudomonadota</taxon>
        <taxon>Alphaproteobacteria</taxon>
        <taxon>Sphingomonadales</taxon>
        <taxon>Erythrobacteraceae</taxon>
        <taxon>Qipengyuania</taxon>
    </lineage>
</organism>
<keyword evidence="2" id="KW-1185">Reference proteome</keyword>
<name>A0A844YHJ2_9SPHN</name>
<protein>
    <submittedName>
        <fullName evidence="1">Uncharacterized protein</fullName>
    </submittedName>
</protein>
<evidence type="ECO:0000313" key="1">
    <source>
        <dbReference type="EMBL" id="MXO63397.1"/>
    </source>
</evidence>
<gene>
    <name evidence="1" type="ORF">GRI48_10270</name>
</gene>
<comment type="caution">
    <text evidence="1">The sequence shown here is derived from an EMBL/GenBank/DDBJ whole genome shotgun (WGS) entry which is preliminary data.</text>
</comment>
<dbReference type="EMBL" id="WTYN01000001">
    <property type="protein sequence ID" value="MXO63397.1"/>
    <property type="molecule type" value="Genomic_DNA"/>
</dbReference>
<evidence type="ECO:0000313" key="2">
    <source>
        <dbReference type="Proteomes" id="UP000445582"/>
    </source>
</evidence>
<sequence length="53" mass="5153">MNTLLTASARSHGPVRAAVLAASLAIVACFGAALSLDGNAAIAADVQATQTAE</sequence>
<accession>A0A844YHJ2</accession>
<reference evidence="1 2" key="1">
    <citation type="submission" date="2019-12" db="EMBL/GenBank/DDBJ databases">
        <title>Genomic-based taxomic classification of the family Erythrobacteraceae.</title>
        <authorList>
            <person name="Xu L."/>
        </authorList>
    </citation>
    <scope>NUCLEOTIDE SEQUENCE [LARGE SCALE GENOMIC DNA]</scope>
    <source>
        <strain evidence="1 2">MCCC 1A09965</strain>
    </source>
</reference>
<dbReference type="RefSeq" id="WP_160674985.1">
    <property type="nucleotide sequence ID" value="NZ_WTYN01000001.1"/>
</dbReference>
<dbReference type="AlphaFoldDB" id="A0A844YHJ2"/>
<dbReference type="Proteomes" id="UP000445582">
    <property type="component" value="Unassembled WGS sequence"/>
</dbReference>